<dbReference type="FunFam" id="1.10.10.60:FF:000132">
    <property type="entry name" value="AraC family transcriptional regulator"/>
    <property type="match status" value="1"/>
</dbReference>
<keyword evidence="3" id="KW-0238">DNA-binding</keyword>
<dbReference type="InterPro" id="IPR014710">
    <property type="entry name" value="RmlC-like_jellyroll"/>
</dbReference>
<dbReference type="AlphaFoldDB" id="A0A916V0M2"/>
<evidence type="ECO:0000256" key="3">
    <source>
        <dbReference type="ARBA" id="ARBA00023125"/>
    </source>
</evidence>
<dbReference type="EMBL" id="BMED01000008">
    <property type="protein sequence ID" value="GGC99341.1"/>
    <property type="molecule type" value="Genomic_DNA"/>
</dbReference>
<dbReference type="PANTHER" id="PTHR11019">
    <property type="entry name" value="HTH-TYPE TRANSCRIPTIONAL REGULATOR NIMR"/>
    <property type="match status" value="1"/>
</dbReference>
<evidence type="ECO:0000256" key="1">
    <source>
        <dbReference type="ARBA" id="ARBA00022491"/>
    </source>
</evidence>
<dbReference type="GO" id="GO:0043565">
    <property type="term" value="F:sequence-specific DNA binding"/>
    <property type="evidence" value="ECO:0007669"/>
    <property type="project" value="InterPro"/>
</dbReference>
<sequence length="261" mass="29341">MPIVPIKHTNAPPSDTTPTAERKIRMVARDLLAQQILRPHSHPWGQLTYAREGMLHVIADNNTWFVPPLRAIWIPPNMVHEIRTMEDARLRALYSYAGYIPFPSDHCIVLEVSPLLRELILSIENVNQAGPREDHLVQVILDEIVHAETLPMHLAMPHDKRLKTLCESLIADPASALTLEDYALQVGASARTLSRLFEQDLGLTFGQWRQQMRLTRATSLIANGLPLSKVASKLGYTSQSAFSAMFKKTFGKSPSAFYQSK</sequence>
<evidence type="ECO:0000256" key="2">
    <source>
        <dbReference type="ARBA" id="ARBA00023015"/>
    </source>
</evidence>
<dbReference type="Pfam" id="PF02311">
    <property type="entry name" value="AraC_binding"/>
    <property type="match status" value="1"/>
</dbReference>
<evidence type="ECO:0000259" key="6">
    <source>
        <dbReference type="PROSITE" id="PS01124"/>
    </source>
</evidence>
<organism evidence="7 8">
    <name type="scientific">Undibacterium terreum</name>
    <dbReference type="NCBI Taxonomy" id="1224302"/>
    <lineage>
        <taxon>Bacteria</taxon>
        <taxon>Pseudomonadati</taxon>
        <taxon>Pseudomonadota</taxon>
        <taxon>Betaproteobacteria</taxon>
        <taxon>Burkholderiales</taxon>
        <taxon>Oxalobacteraceae</taxon>
        <taxon>Undibacterium</taxon>
    </lineage>
</organism>
<dbReference type="PANTHER" id="PTHR11019:SF159">
    <property type="entry name" value="TRANSCRIPTIONAL REGULATOR-RELATED"/>
    <property type="match status" value="1"/>
</dbReference>
<feature type="domain" description="HTH araC/xylS-type" evidence="6">
    <location>
        <begin position="160"/>
        <end position="260"/>
    </location>
</feature>
<evidence type="ECO:0000313" key="8">
    <source>
        <dbReference type="Proteomes" id="UP000637423"/>
    </source>
</evidence>
<keyword evidence="4" id="KW-0010">Activator</keyword>
<dbReference type="SMART" id="SM00342">
    <property type="entry name" value="HTH_ARAC"/>
    <property type="match status" value="1"/>
</dbReference>
<dbReference type="InterPro" id="IPR011051">
    <property type="entry name" value="RmlC_Cupin_sf"/>
</dbReference>
<dbReference type="Pfam" id="PF12833">
    <property type="entry name" value="HTH_18"/>
    <property type="match status" value="1"/>
</dbReference>
<dbReference type="GO" id="GO:0003700">
    <property type="term" value="F:DNA-binding transcription factor activity"/>
    <property type="evidence" value="ECO:0007669"/>
    <property type="project" value="InterPro"/>
</dbReference>
<dbReference type="PROSITE" id="PS01124">
    <property type="entry name" value="HTH_ARAC_FAMILY_2"/>
    <property type="match status" value="1"/>
</dbReference>
<evidence type="ECO:0000313" key="7">
    <source>
        <dbReference type="EMBL" id="GGC99341.1"/>
    </source>
</evidence>
<dbReference type="InterPro" id="IPR003313">
    <property type="entry name" value="AraC-bd"/>
</dbReference>
<dbReference type="CDD" id="cd06124">
    <property type="entry name" value="cupin_NimR-like_N"/>
    <property type="match status" value="1"/>
</dbReference>
<dbReference type="SUPFAM" id="SSF51182">
    <property type="entry name" value="RmlC-like cupins"/>
    <property type="match status" value="1"/>
</dbReference>
<dbReference type="InterPro" id="IPR018060">
    <property type="entry name" value="HTH_AraC"/>
</dbReference>
<proteinExistence type="predicted"/>
<dbReference type="PROSITE" id="PS00041">
    <property type="entry name" value="HTH_ARAC_FAMILY_1"/>
    <property type="match status" value="1"/>
</dbReference>
<dbReference type="RefSeq" id="WP_188569230.1">
    <property type="nucleotide sequence ID" value="NZ_BMED01000008.1"/>
</dbReference>
<gene>
    <name evidence="7" type="ORF">GCM10011396_53550</name>
</gene>
<evidence type="ECO:0000256" key="4">
    <source>
        <dbReference type="ARBA" id="ARBA00023159"/>
    </source>
</evidence>
<dbReference type="Gene3D" id="2.60.120.10">
    <property type="entry name" value="Jelly Rolls"/>
    <property type="match status" value="1"/>
</dbReference>
<keyword evidence="5" id="KW-0804">Transcription</keyword>
<comment type="caution">
    <text evidence="7">The sequence shown here is derived from an EMBL/GenBank/DDBJ whole genome shotgun (WGS) entry which is preliminary data.</text>
</comment>
<name>A0A916V0M2_9BURK</name>
<dbReference type="InterPro" id="IPR018062">
    <property type="entry name" value="HTH_AraC-typ_CS"/>
</dbReference>
<accession>A0A916V0M2</accession>
<reference evidence="7" key="2">
    <citation type="submission" date="2020-09" db="EMBL/GenBank/DDBJ databases">
        <authorList>
            <person name="Sun Q."/>
            <person name="Zhou Y."/>
        </authorList>
    </citation>
    <scope>NUCLEOTIDE SEQUENCE</scope>
    <source>
        <strain evidence="7">CGMCC 1.10998</strain>
    </source>
</reference>
<dbReference type="Proteomes" id="UP000637423">
    <property type="component" value="Unassembled WGS sequence"/>
</dbReference>
<dbReference type="InterPro" id="IPR009057">
    <property type="entry name" value="Homeodomain-like_sf"/>
</dbReference>
<dbReference type="SUPFAM" id="SSF46689">
    <property type="entry name" value="Homeodomain-like"/>
    <property type="match status" value="1"/>
</dbReference>
<dbReference type="Gene3D" id="1.10.10.60">
    <property type="entry name" value="Homeodomain-like"/>
    <property type="match status" value="2"/>
</dbReference>
<reference evidence="7" key="1">
    <citation type="journal article" date="2014" name="Int. J. Syst. Evol. Microbiol.">
        <title>Complete genome sequence of Corynebacterium casei LMG S-19264T (=DSM 44701T), isolated from a smear-ripened cheese.</title>
        <authorList>
            <consortium name="US DOE Joint Genome Institute (JGI-PGF)"/>
            <person name="Walter F."/>
            <person name="Albersmeier A."/>
            <person name="Kalinowski J."/>
            <person name="Ruckert C."/>
        </authorList>
    </citation>
    <scope>NUCLEOTIDE SEQUENCE</scope>
    <source>
        <strain evidence="7">CGMCC 1.10998</strain>
    </source>
</reference>
<protein>
    <submittedName>
        <fullName evidence="7">AraC family transcriptional regulator</fullName>
    </submittedName>
</protein>
<dbReference type="InterPro" id="IPR020449">
    <property type="entry name" value="Tscrpt_reg_AraC-type_HTH"/>
</dbReference>
<keyword evidence="2" id="KW-0805">Transcription regulation</keyword>
<dbReference type="PRINTS" id="PR00032">
    <property type="entry name" value="HTHARAC"/>
</dbReference>
<evidence type="ECO:0000256" key="5">
    <source>
        <dbReference type="ARBA" id="ARBA00023163"/>
    </source>
</evidence>
<keyword evidence="8" id="KW-1185">Reference proteome</keyword>
<keyword evidence="1" id="KW-0678">Repressor</keyword>